<dbReference type="eggNOG" id="COG4237">
    <property type="taxonomic scope" value="Bacteria"/>
</dbReference>
<evidence type="ECO:0000256" key="5">
    <source>
        <dbReference type="ARBA" id="ARBA00023136"/>
    </source>
</evidence>
<sequence length="226" mass="24667">MQVIPHHPIVVAILSLSLFVVLILSFVILGSHWVRNHVYAFALQSWVIAAISIIVAAWGHYPLLYGIAVLTIVIRGLLIPFLVTRLLDRTGVGREQTPIFRSSSTLVVGGILVILAFVIAEEVHNQLPRLSSVGILAFTVLLGVEFIAFLTLALRTEALSSLLGLLMIENGVLAGSLILVPGLPFFLEIVFLFDLLVIIATYAVLARSLRSRLGVTDVRIMRELTG</sequence>
<feature type="transmembrane region" description="Helical" evidence="6">
    <location>
        <begin position="38"/>
        <end position="58"/>
    </location>
</feature>
<evidence type="ECO:0000256" key="2">
    <source>
        <dbReference type="ARBA" id="ARBA00022475"/>
    </source>
</evidence>
<keyword evidence="3 6" id="KW-0812">Transmembrane</keyword>
<organism evidence="7 8">
    <name type="scientific">Ferrimicrobium acidiphilum DSM 19497</name>
    <dbReference type="NCBI Taxonomy" id="1121877"/>
    <lineage>
        <taxon>Bacteria</taxon>
        <taxon>Bacillati</taxon>
        <taxon>Actinomycetota</taxon>
        <taxon>Acidimicrobiia</taxon>
        <taxon>Acidimicrobiales</taxon>
        <taxon>Acidimicrobiaceae</taxon>
        <taxon>Ferrimicrobium</taxon>
    </lineage>
</organism>
<feature type="transmembrane region" description="Helical" evidence="6">
    <location>
        <begin position="99"/>
        <end position="120"/>
    </location>
</feature>
<keyword evidence="5 6" id="KW-0472">Membrane</keyword>
<dbReference type="GO" id="GO:0005886">
    <property type="term" value="C:plasma membrane"/>
    <property type="evidence" value="ECO:0007669"/>
    <property type="project" value="UniProtKB-SubCell"/>
</dbReference>
<feature type="transmembrane region" description="Helical" evidence="6">
    <location>
        <begin position="64"/>
        <end position="87"/>
    </location>
</feature>
<evidence type="ECO:0000256" key="6">
    <source>
        <dbReference type="SAM" id="Phobius"/>
    </source>
</evidence>
<evidence type="ECO:0000256" key="3">
    <source>
        <dbReference type="ARBA" id="ARBA00022692"/>
    </source>
</evidence>
<dbReference type="OrthoDB" id="5297619at2"/>
<dbReference type="InterPro" id="IPR038730">
    <property type="entry name" value="HyfE-like"/>
</dbReference>
<evidence type="ECO:0000313" key="7">
    <source>
        <dbReference type="EMBL" id="KJE75673.1"/>
    </source>
</evidence>
<dbReference type="Proteomes" id="UP000032336">
    <property type="component" value="Unassembled WGS sequence"/>
</dbReference>
<keyword evidence="2" id="KW-1003">Cell membrane</keyword>
<evidence type="ECO:0000256" key="4">
    <source>
        <dbReference type="ARBA" id="ARBA00022989"/>
    </source>
</evidence>
<evidence type="ECO:0000313" key="8">
    <source>
        <dbReference type="Proteomes" id="UP000032336"/>
    </source>
</evidence>
<comment type="subcellular location">
    <subcellularLocation>
        <location evidence="1">Cell membrane</location>
        <topology evidence="1">Multi-pass membrane protein</topology>
    </subcellularLocation>
</comment>
<dbReference type="AlphaFoldDB" id="A0A0D8FQW6"/>
<keyword evidence="8" id="KW-1185">Reference proteome</keyword>
<proteinExistence type="predicted"/>
<dbReference type="PANTHER" id="PTHR38601">
    <property type="entry name" value="HYDROGENASE-4 COMPONENT E"/>
    <property type="match status" value="1"/>
</dbReference>
<comment type="caution">
    <text evidence="7">The sequence shown here is derived from an EMBL/GenBank/DDBJ whole genome shotgun (WGS) entry which is preliminary data.</text>
</comment>
<evidence type="ECO:0000256" key="1">
    <source>
        <dbReference type="ARBA" id="ARBA00004651"/>
    </source>
</evidence>
<reference evidence="7 8" key="1">
    <citation type="submission" date="2015-01" db="EMBL/GenBank/DDBJ databases">
        <title>Draft genome of the acidophilic iron oxidizer Ferrimicrobium acidiphilum strain T23.</title>
        <authorList>
            <person name="Poehlein A."/>
            <person name="Eisen S."/>
            <person name="Schloemann M."/>
            <person name="Johnson B.D."/>
            <person name="Daniel R."/>
            <person name="Muehling M."/>
        </authorList>
    </citation>
    <scope>NUCLEOTIDE SEQUENCE [LARGE SCALE GENOMIC DNA]</scope>
    <source>
        <strain evidence="7 8">T23</strain>
    </source>
</reference>
<gene>
    <name evidence="7" type="ORF">FEAC_25720</name>
</gene>
<feature type="transmembrane region" description="Helical" evidence="6">
    <location>
        <begin position="161"/>
        <end position="179"/>
    </location>
</feature>
<dbReference type="PANTHER" id="PTHR38601:SF1">
    <property type="entry name" value="HYDROGENASE-4 COMPONENT E"/>
    <property type="match status" value="1"/>
</dbReference>
<accession>A0A0D8FQW6</accession>
<name>A0A0D8FQW6_9ACTN</name>
<dbReference type="GeneID" id="78373589"/>
<protein>
    <submittedName>
        <fullName evidence="7">Hydrogenase 4 membrane subunit</fullName>
    </submittedName>
</protein>
<feature type="transmembrane region" description="Helical" evidence="6">
    <location>
        <begin position="185"/>
        <end position="205"/>
    </location>
</feature>
<feature type="transmembrane region" description="Helical" evidence="6">
    <location>
        <begin position="6"/>
        <end position="29"/>
    </location>
</feature>
<dbReference type="STRING" id="1121877.FEAC_25720"/>
<feature type="transmembrane region" description="Helical" evidence="6">
    <location>
        <begin position="132"/>
        <end position="154"/>
    </location>
</feature>
<keyword evidence="4 6" id="KW-1133">Transmembrane helix</keyword>
<dbReference type="EMBL" id="JXUW01000032">
    <property type="protein sequence ID" value="KJE75673.1"/>
    <property type="molecule type" value="Genomic_DNA"/>
</dbReference>
<dbReference type="RefSeq" id="WP_035390927.1">
    <property type="nucleotide sequence ID" value="NZ_JQKF01000033.1"/>
</dbReference>